<evidence type="ECO:0000256" key="2">
    <source>
        <dbReference type="ARBA" id="ARBA00022723"/>
    </source>
</evidence>
<keyword evidence="5" id="KW-0482">Metalloprotease</keyword>
<dbReference type="Pfam" id="PF20582">
    <property type="entry name" value="UPF0758_N"/>
    <property type="match status" value="1"/>
</dbReference>
<evidence type="ECO:0000256" key="6">
    <source>
        <dbReference type="RuleBase" id="RU003797"/>
    </source>
</evidence>
<dbReference type="InterPro" id="IPR025657">
    <property type="entry name" value="RadC_JAB"/>
</dbReference>
<dbReference type="PANTHER" id="PTHR30471:SF3">
    <property type="entry name" value="UPF0758 PROTEIN YEES-RELATED"/>
    <property type="match status" value="1"/>
</dbReference>
<dbReference type="InterPro" id="IPR020891">
    <property type="entry name" value="UPF0758_CS"/>
</dbReference>
<dbReference type="Proteomes" id="UP000772618">
    <property type="component" value="Unassembled WGS sequence"/>
</dbReference>
<dbReference type="InterPro" id="IPR046778">
    <property type="entry name" value="UPF0758_N"/>
</dbReference>
<keyword evidence="4" id="KW-0862">Zinc</keyword>
<feature type="domain" description="MPN" evidence="7">
    <location>
        <begin position="112"/>
        <end position="233"/>
    </location>
</feature>
<dbReference type="EMBL" id="JAHESD010000012">
    <property type="protein sequence ID" value="MBT1703164.1"/>
    <property type="molecule type" value="Genomic_DNA"/>
</dbReference>
<dbReference type="NCBIfam" id="NF000642">
    <property type="entry name" value="PRK00024.1"/>
    <property type="match status" value="1"/>
</dbReference>
<keyword evidence="2" id="KW-0479">Metal-binding</keyword>
<dbReference type="SUPFAM" id="SSF47781">
    <property type="entry name" value="RuvA domain 2-like"/>
    <property type="match status" value="1"/>
</dbReference>
<keyword evidence="3" id="KW-0378">Hydrolase</keyword>
<protein>
    <submittedName>
        <fullName evidence="8">DNA repair protein RadC</fullName>
    </submittedName>
</protein>
<dbReference type="InterPro" id="IPR001405">
    <property type="entry name" value="UPF0758"/>
</dbReference>
<evidence type="ECO:0000256" key="5">
    <source>
        <dbReference type="ARBA" id="ARBA00023049"/>
    </source>
</evidence>
<comment type="similarity">
    <text evidence="6">Belongs to the UPF0758 family.</text>
</comment>
<gene>
    <name evidence="8" type="primary">radC</name>
    <name evidence="8" type="ORF">KK060_07725</name>
</gene>
<keyword evidence="1" id="KW-0645">Protease</keyword>
<name>A0ABS5VNZ8_9BACT</name>
<dbReference type="InterPro" id="IPR010994">
    <property type="entry name" value="RuvA_2-like"/>
</dbReference>
<reference evidence="8 9" key="1">
    <citation type="submission" date="2021-05" db="EMBL/GenBank/DDBJ databases">
        <title>A Polyphasic approach of four new species of the genus Ohtaekwangia: Ohtaekwangia histidinii sp. nov., Ohtaekwangia cretensis sp. nov., Ohtaekwangia indiensis sp. nov., Ohtaekwangia reichenbachii sp. nov. from diverse environment.</title>
        <authorList>
            <person name="Octaviana S."/>
        </authorList>
    </citation>
    <scope>NUCLEOTIDE SEQUENCE [LARGE SCALE GENOMIC DNA]</scope>
    <source>
        <strain evidence="8 9">PWU20</strain>
    </source>
</reference>
<accession>A0ABS5VNZ8</accession>
<dbReference type="RefSeq" id="WP_254153129.1">
    <property type="nucleotide sequence ID" value="NZ_JAHESD010000012.1"/>
</dbReference>
<dbReference type="Pfam" id="PF04002">
    <property type="entry name" value="RadC"/>
    <property type="match status" value="1"/>
</dbReference>
<dbReference type="CDD" id="cd08071">
    <property type="entry name" value="MPN_DUF2466"/>
    <property type="match status" value="1"/>
</dbReference>
<comment type="caution">
    <text evidence="8">The sequence shown here is derived from an EMBL/GenBank/DDBJ whole genome shotgun (WGS) entry which is preliminary data.</text>
</comment>
<evidence type="ECO:0000259" key="7">
    <source>
        <dbReference type="PROSITE" id="PS50249"/>
    </source>
</evidence>
<keyword evidence="9" id="KW-1185">Reference proteome</keyword>
<evidence type="ECO:0000256" key="4">
    <source>
        <dbReference type="ARBA" id="ARBA00022833"/>
    </source>
</evidence>
<dbReference type="InterPro" id="IPR037518">
    <property type="entry name" value="MPN"/>
</dbReference>
<evidence type="ECO:0000313" key="8">
    <source>
        <dbReference type="EMBL" id="MBT1703164.1"/>
    </source>
</evidence>
<evidence type="ECO:0000313" key="9">
    <source>
        <dbReference type="Proteomes" id="UP000772618"/>
    </source>
</evidence>
<sequence>MQVNESKPLNIKNWSPEDRPREKLLLKGISALSDAELIAILLGSGTTTLSAVDLAKKVLSGANNNLHELARLSVKDLMKIKGIGEAKAISIVASLELGRRRKELDEEEKPRITSSRSAYEQISSHLIDLPHEEFWIILMNRANRVVKKVQISQGGVAGTVADPKIIFKVALEHLASGLILAHNHPSGNLTASQADIDLTKKIREGGKLLEIQLLDHIIVAGQKYFSFADEGLL</sequence>
<dbReference type="PROSITE" id="PS01302">
    <property type="entry name" value="UPF0758"/>
    <property type="match status" value="1"/>
</dbReference>
<dbReference type="NCBIfam" id="TIGR00608">
    <property type="entry name" value="radc"/>
    <property type="match status" value="1"/>
</dbReference>
<dbReference type="PANTHER" id="PTHR30471">
    <property type="entry name" value="DNA REPAIR PROTEIN RADC"/>
    <property type="match status" value="1"/>
</dbReference>
<dbReference type="Gene3D" id="3.40.140.10">
    <property type="entry name" value="Cytidine Deaminase, domain 2"/>
    <property type="match status" value="1"/>
</dbReference>
<evidence type="ECO:0000256" key="1">
    <source>
        <dbReference type="ARBA" id="ARBA00022670"/>
    </source>
</evidence>
<dbReference type="PROSITE" id="PS50249">
    <property type="entry name" value="MPN"/>
    <property type="match status" value="1"/>
</dbReference>
<proteinExistence type="inferred from homology"/>
<evidence type="ECO:0000256" key="3">
    <source>
        <dbReference type="ARBA" id="ARBA00022801"/>
    </source>
</evidence>
<organism evidence="8 9">
    <name type="scientific">Chryseosolibacter indicus</name>
    <dbReference type="NCBI Taxonomy" id="2782351"/>
    <lineage>
        <taxon>Bacteria</taxon>
        <taxon>Pseudomonadati</taxon>
        <taxon>Bacteroidota</taxon>
        <taxon>Cytophagia</taxon>
        <taxon>Cytophagales</taxon>
        <taxon>Chryseotaleaceae</taxon>
        <taxon>Chryseosolibacter</taxon>
    </lineage>
</organism>
<dbReference type="Gene3D" id="1.10.150.20">
    <property type="entry name" value="5' to 3' exonuclease, C-terminal subdomain"/>
    <property type="match status" value="1"/>
</dbReference>